<organism evidence="7 8">
    <name type="scientific">Lithohypha guttulata</name>
    <dbReference type="NCBI Taxonomy" id="1690604"/>
    <lineage>
        <taxon>Eukaryota</taxon>
        <taxon>Fungi</taxon>
        <taxon>Dikarya</taxon>
        <taxon>Ascomycota</taxon>
        <taxon>Pezizomycotina</taxon>
        <taxon>Eurotiomycetes</taxon>
        <taxon>Chaetothyriomycetidae</taxon>
        <taxon>Chaetothyriales</taxon>
        <taxon>Trichomeriaceae</taxon>
        <taxon>Lithohypha</taxon>
    </lineage>
</organism>
<dbReference type="InterPro" id="IPR003807">
    <property type="entry name" value="DUF202"/>
</dbReference>
<dbReference type="PANTHER" id="PTHR34187:SF3">
    <property type="entry name" value="DUF DOMAIN PROTEIN (AFU_ORTHOLOGUE AFUA_6G11150)"/>
    <property type="match status" value="1"/>
</dbReference>
<evidence type="ECO:0000313" key="8">
    <source>
        <dbReference type="Proteomes" id="UP001345013"/>
    </source>
</evidence>
<proteinExistence type="predicted"/>
<accession>A0ABR0KA69</accession>
<comment type="caution">
    <text evidence="7">The sequence shown here is derived from an EMBL/GenBank/DDBJ whole genome shotgun (WGS) entry which is preliminary data.</text>
</comment>
<keyword evidence="3 5" id="KW-1133">Transmembrane helix</keyword>
<dbReference type="Proteomes" id="UP001345013">
    <property type="component" value="Unassembled WGS sequence"/>
</dbReference>
<feature type="transmembrane region" description="Helical" evidence="5">
    <location>
        <begin position="74"/>
        <end position="91"/>
    </location>
</feature>
<evidence type="ECO:0000256" key="2">
    <source>
        <dbReference type="ARBA" id="ARBA00022692"/>
    </source>
</evidence>
<keyword evidence="4 5" id="KW-0472">Membrane</keyword>
<keyword evidence="8" id="KW-1185">Reference proteome</keyword>
<name>A0ABR0KA69_9EURO</name>
<gene>
    <name evidence="7" type="ORF">LTR24_004975</name>
</gene>
<dbReference type="PANTHER" id="PTHR34187">
    <property type="entry name" value="FGR18P"/>
    <property type="match status" value="1"/>
</dbReference>
<dbReference type="InterPro" id="IPR052053">
    <property type="entry name" value="IM_YidH-like"/>
</dbReference>
<comment type="subcellular location">
    <subcellularLocation>
        <location evidence="1">Endomembrane system</location>
        <topology evidence="1">Multi-pass membrane protein</topology>
    </subcellularLocation>
</comment>
<dbReference type="Pfam" id="PF02656">
    <property type="entry name" value="DUF202"/>
    <property type="match status" value="1"/>
</dbReference>
<feature type="domain" description="DUF202" evidence="6">
    <location>
        <begin position="59"/>
        <end position="130"/>
    </location>
</feature>
<dbReference type="EMBL" id="JAVRRG010000054">
    <property type="protein sequence ID" value="KAK5092639.1"/>
    <property type="molecule type" value="Genomic_DNA"/>
</dbReference>
<evidence type="ECO:0000256" key="4">
    <source>
        <dbReference type="ARBA" id="ARBA00023136"/>
    </source>
</evidence>
<reference evidence="7 8" key="1">
    <citation type="submission" date="2023-08" db="EMBL/GenBank/DDBJ databases">
        <title>Black Yeasts Isolated from many extreme environments.</title>
        <authorList>
            <person name="Coleine C."/>
            <person name="Stajich J.E."/>
            <person name="Selbmann L."/>
        </authorList>
    </citation>
    <scope>NUCLEOTIDE SEQUENCE [LARGE SCALE GENOMIC DNA]</scope>
    <source>
        <strain evidence="7 8">CCFEE 5885</strain>
    </source>
</reference>
<keyword evidence="2 5" id="KW-0812">Transmembrane</keyword>
<evidence type="ECO:0000256" key="3">
    <source>
        <dbReference type="ARBA" id="ARBA00022989"/>
    </source>
</evidence>
<evidence type="ECO:0000313" key="7">
    <source>
        <dbReference type="EMBL" id="KAK5092639.1"/>
    </source>
</evidence>
<sequence length="221" mass="23883">MAAPQTRIGDDEDFHFIYNPFGKTIVVNDTDAPTNSLKLFFHLPLYAPLLFPNTSSDARDHAANERTYLSYVRLAVYLSIVSVAIFVNFHLKHQPIGLEEKIAHPLGIIFWLLSLACLVNGFSNYIRTVAKYARKAAVVQSGLKTQLVFGLVSCAIIAACAVFLAAQGQRQMTTNSVSAVQRRVPVISGTHAVPGAGSGQSVQEEILRLLAEVGGQGVSGV</sequence>
<feature type="transmembrane region" description="Helical" evidence="5">
    <location>
        <begin position="103"/>
        <end position="126"/>
    </location>
</feature>
<evidence type="ECO:0000256" key="1">
    <source>
        <dbReference type="ARBA" id="ARBA00004127"/>
    </source>
</evidence>
<evidence type="ECO:0000256" key="5">
    <source>
        <dbReference type="SAM" id="Phobius"/>
    </source>
</evidence>
<feature type="transmembrane region" description="Helical" evidence="5">
    <location>
        <begin position="147"/>
        <end position="166"/>
    </location>
</feature>
<evidence type="ECO:0000259" key="6">
    <source>
        <dbReference type="Pfam" id="PF02656"/>
    </source>
</evidence>
<protein>
    <recommendedName>
        <fullName evidence="6">DUF202 domain-containing protein</fullName>
    </recommendedName>
</protein>